<comment type="caution">
    <text evidence="1">The sequence shown here is derived from an EMBL/GenBank/DDBJ whole genome shotgun (WGS) entry which is preliminary data.</text>
</comment>
<dbReference type="AlphaFoldDB" id="A0A150IY99"/>
<protein>
    <submittedName>
        <fullName evidence="1">Uncharacterized protein</fullName>
    </submittedName>
</protein>
<proteinExistence type="predicted"/>
<dbReference type="Proteomes" id="UP000075398">
    <property type="component" value="Unassembled WGS sequence"/>
</dbReference>
<gene>
    <name evidence="1" type="ORF">AMQ22_01525</name>
</gene>
<reference evidence="1 2" key="1">
    <citation type="journal article" date="2016" name="ISME J.">
        <title>Chasing the elusive Euryarchaeota class WSA2: genomes reveal a uniquely fastidious methyl-reducing methanogen.</title>
        <authorList>
            <person name="Nobu M.K."/>
            <person name="Narihiro T."/>
            <person name="Kuroda K."/>
            <person name="Mei R."/>
            <person name="Liu W.T."/>
        </authorList>
    </citation>
    <scope>NUCLEOTIDE SEQUENCE [LARGE SCALE GENOMIC DNA]</scope>
    <source>
        <strain evidence="1">U1lsi0528_Bin055</strain>
    </source>
</reference>
<name>A0A150IY99_9EURY</name>
<accession>A0A150IY99</accession>
<evidence type="ECO:0000313" key="2">
    <source>
        <dbReference type="Proteomes" id="UP000075398"/>
    </source>
</evidence>
<sequence>MKKRFAILLSLLFVVSVFEVASVTATQLCTVTSVSSSAVRVGDQFIFSAGSSTTPTVSGTGAVLLVSGPTAGEGCKYYTTYRAISPGDVTIDVGGSYCPSHVKIISKDLPFKFFAKLFGFDKKD</sequence>
<organism evidence="1 2">
    <name type="scientific">Candidatus Methanofastidiosum methylothiophilum</name>
    <dbReference type="NCBI Taxonomy" id="1705564"/>
    <lineage>
        <taxon>Archaea</taxon>
        <taxon>Methanobacteriati</taxon>
        <taxon>Methanobacteriota</taxon>
        <taxon>Stenosarchaea group</taxon>
        <taxon>Candidatus Methanofastidiosia</taxon>
        <taxon>Candidatus Methanofastidiosales</taxon>
        <taxon>Candidatus Methanofastidiosaceae</taxon>
        <taxon>Candidatus Methanofastidiosum</taxon>
    </lineage>
</organism>
<dbReference type="EMBL" id="LNGC01000082">
    <property type="protein sequence ID" value="KYC49983.1"/>
    <property type="molecule type" value="Genomic_DNA"/>
</dbReference>
<evidence type="ECO:0000313" key="1">
    <source>
        <dbReference type="EMBL" id="KYC49983.1"/>
    </source>
</evidence>